<name>A0A0D5C2V4_9ARCH</name>
<dbReference type="EMBL" id="CP011070">
    <property type="protein sequence ID" value="AJW71046.1"/>
    <property type="molecule type" value="Genomic_DNA"/>
</dbReference>
<dbReference type="AlphaFoldDB" id="A0A0D5C2V4"/>
<dbReference type="RefSeq" id="WP_048116335.1">
    <property type="nucleotide sequence ID" value="NZ_CP011070.1"/>
</dbReference>
<dbReference type="GeneID" id="24820549"/>
<dbReference type="KEGG" id="nin:NADRNF5_1360"/>
<accession>A0A0D5C2V4</accession>
<evidence type="ECO:0000313" key="2">
    <source>
        <dbReference type="EMBL" id="AJW71046.1"/>
    </source>
</evidence>
<gene>
    <name evidence="2" type="ORF">NADRNF5_1360</name>
</gene>
<dbReference type="STRING" id="1580092.NADRNF5_1360"/>
<feature type="transmembrane region" description="Helical" evidence="1">
    <location>
        <begin position="6"/>
        <end position="25"/>
    </location>
</feature>
<keyword evidence="1" id="KW-1133">Transmembrane helix</keyword>
<evidence type="ECO:0000256" key="1">
    <source>
        <dbReference type="SAM" id="Phobius"/>
    </source>
</evidence>
<keyword evidence="1" id="KW-0472">Membrane</keyword>
<reference evidence="2 3" key="2">
    <citation type="journal article" date="2016" name="ISME J.">
        <title>Physiological and genomic characterization of two novel marine thaumarchaeal strains indicates niche differentiation.</title>
        <authorList>
            <person name="Bayer B."/>
            <person name="Vojvoda J."/>
            <person name="Offre P."/>
            <person name="Alves R.J."/>
            <person name="Elisabeth N.H."/>
            <person name="Garcia J.A."/>
            <person name="Volland J.M."/>
            <person name="Srivastava A."/>
            <person name="Schleper C."/>
            <person name="Herndl G.J."/>
        </authorList>
    </citation>
    <scope>NUCLEOTIDE SEQUENCE [LARGE SCALE GENOMIC DNA]</scope>
    <source>
        <strain evidence="2 3">NF5</strain>
    </source>
</reference>
<evidence type="ECO:0000313" key="3">
    <source>
        <dbReference type="Proteomes" id="UP000032408"/>
    </source>
</evidence>
<dbReference type="Proteomes" id="UP000032408">
    <property type="component" value="Chromosome"/>
</dbReference>
<sequence>MDNTKFAITIIITIISLVIAQGNFMNEILVHFEISDDLISESSITLNNFGLIQASNVKAFVTLNNTANITLQNCIEGTISSLGENRHLIEFDRMSPNLKCTINSDIANVKIKEATITSENHSAYIYQLSEIQRISTIFLVMILITSGFFVWILYYPVIFLYNILGAKIFYRDIEKPEFSEEIKEFIKDEFAMRTTTIFEAIILKYVYDGKTTKGQLIAKTNMDPMLVSFFLDLLKRKQLIDKDNLLNSEIQKFIDNLKKS</sequence>
<proteinExistence type="predicted"/>
<keyword evidence="3" id="KW-1185">Reference proteome</keyword>
<reference evidence="3" key="1">
    <citation type="submission" date="2015-03" db="EMBL/GenBank/DDBJ databases">
        <title>Characterization of two novel Thaumarchaeota isolated from the Northern Adriatic Sea.</title>
        <authorList>
            <person name="Bayer B."/>
            <person name="Vojvoda J."/>
            <person name="Offre P."/>
            <person name="Srivastava A."/>
            <person name="Elisabeth N."/>
            <person name="Garcia J.A.L."/>
            <person name="Schleper C."/>
            <person name="Herndl G.J."/>
        </authorList>
    </citation>
    <scope>NUCLEOTIDE SEQUENCE [LARGE SCALE GENOMIC DNA]</scope>
    <source>
        <strain evidence="3">NF5</strain>
    </source>
</reference>
<keyword evidence="1" id="KW-0812">Transmembrane</keyword>
<organism evidence="2 3">
    <name type="scientific">Nitrosopumilus adriaticus</name>
    <dbReference type="NCBI Taxonomy" id="1580092"/>
    <lineage>
        <taxon>Archaea</taxon>
        <taxon>Nitrososphaerota</taxon>
        <taxon>Nitrososphaeria</taxon>
        <taxon>Nitrosopumilales</taxon>
        <taxon>Nitrosopumilaceae</taxon>
        <taxon>Nitrosopumilus</taxon>
    </lineage>
</organism>
<dbReference type="HOGENOM" id="CLU_1067944_0_0_2"/>
<protein>
    <submittedName>
        <fullName evidence="2">Uncharacterized protein</fullName>
    </submittedName>
</protein>
<feature type="transmembrane region" description="Helical" evidence="1">
    <location>
        <begin position="137"/>
        <end position="161"/>
    </location>
</feature>